<dbReference type="AlphaFoldDB" id="A0A3B1D4M0"/>
<dbReference type="EMBL" id="UOGH01000142">
    <property type="protein sequence ID" value="VAX29950.1"/>
    <property type="molecule type" value="Genomic_DNA"/>
</dbReference>
<accession>A0A3B1D4M0</accession>
<dbReference type="InterPro" id="IPR003439">
    <property type="entry name" value="ABC_transporter-like_ATP-bd"/>
</dbReference>
<dbReference type="GO" id="GO:0016887">
    <property type="term" value="F:ATP hydrolysis activity"/>
    <property type="evidence" value="ECO:0007669"/>
    <property type="project" value="InterPro"/>
</dbReference>
<dbReference type="GO" id="GO:0015421">
    <property type="term" value="F:ABC-type oligopeptide transporter activity"/>
    <property type="evidence" value="ECO:0007669"/>
    <property type="project" value="TreeGrafter"/>
</dbReference>
<evidence type="ECO:0000259" key="1">
    <source>
        <dbReference type="PROSITE" id="PS50893"/>
    </source>
</evidence>
<dbReference type="Gene3D" id="3.40.50.300">
    <property type="entry name" value="P-loop containing nucleotide triphosphate hydrolases"/>
    <property type="match status" value="1"/>
</dbReference>
<feature type="domain" description="ABC transporter" evidence="1">
    <location>
        <begin position="7"/>
        <end position="163"/>
    </location>
</feature>
<dbReference type="PANTHER" id="PTHR43394:SF1">
    <property type="entry name" value="ATP-BINDING CASSETTE SUB-FAMILY B MEMBER 10, MITOCHONDRIAL"/>
    <property type="match status" value="1"/>
</dbReference>
<dbReference type="PROSITE" id="PS00211">
    <property type="entry name" value="ABC_TRANSPORTER_1"/>
    <property type="match status" value="1"/>
</dbReference>
<dbReference type="GO" id="GO:0090374">
    <property type="term" value="P:oligopeptide export from mitochondrion"/>
    <property type="evidence" value="ECO:0007669"/>
    <property type="project" value="TreeGrafter"/>
</dbReference>
<organism evidence="2">
    <name type="scientific">hydrothermal vent metagenome</name>
    <dbReference type="NCBI Taxonomy" id="652676"/>
    <lineage>
        <taxon>unclassified sequences</taxon>
        <taxon>metagenomes</taxon>
        <taxon>ecological metagenomes</taxon>
    </lineage>
</organism>
<protein>
    <submittedName>
        <fullName evidence="2">Efflux ABC transporter, permease/ATP-binding protein YwjA</fullName>
    </submittedName>
</protein>
<keyword evidence="2" id="KW-0067">ATP-binding</keyword>
<name>A0A3B1D4M0_9ZZZZ</name>
<gene>
    <name evidence="2" type="ORF">MNBD_NITROSPIRAE02-1603</name>
</gene>
<dbReference type="GO" id="GO:0005743">
    <property type="term" value="C:mitochondrial inner membrane"/>
    <property type="evidence" value="ECO:0007669"/>
    <property type="project" value="TreeGrafter"/>
</dbReference>
<dbReference type="PANTHER" id="PTHR43394">
    <property type="entry name" value="ATP-DEPENDENT PERMEASE MDL1, MITOCHONDRIAL"/>
    <property type="match status" value="1"/>
</dbReference>
<dbReference type="GO" id="GO:0005524">
    <property type="term" value="F:ATP binding"/>
    <property type="evidence" value="ECO:0007669"/>
    <property type="project" value="UniProtKB-KW"/>
</dbReference>
<dbReference type="PROSITE" id="PS50893">
    <property type="entry name" value="ABC_TRANSPORTER_2"/>
    <property type="match status" value="1"/>
</dbReference>
<proteinExistence type="predicted"/>
<dbReference type="InterPro" id="IPR017871">
    <property type="entry name" value="ABC_transporter-like_CS"/>
</dbReference>
<dbReference type="InterPro" id="IPR039421">
    <property type="entry name" value="Type_1_exporter"/>
</dbReference>
<dbReference type="Pfam" id="PF00005">
    <property type="entry name" value="ABC_tran"/>
    <property type="match status" value="1"/>
</dbReference>
<sequence>MRSHIGVVSQDIILFDETVRNNILFGRPDATEAEVVEAARAAYAHEFILDMPQGYDTYIGERGVKLSGGQKQRISLARAILKNPKILILDEATSSLDADSEAKIQKALESIMPGRTTLIIAHRLSTINKADRIIVMERGRIIQQGSHDELFSSGGVYQELYSAHRQA</sequence>
<reference evidence="2" key="1">
    <citation type="submission" date="2018-06" db="EMBL/GenBank/DDBJ databases">
        <authorList>
            <person name="Zhirakovskaya E."/>
        </authorList>
    </citation>
    <scope>NUCLEOTIDE SEQUENCE</scope>
</reference>
<evidence type="ECO:0000313" key="2">
    <source>
        <dbReference type="EMBL" id="VAX29950.1"/>
    </source>
</evidence>
<keyword evidence="2" id="KW-0547">Nucleotide-binding</keyword>
<dbReference type="InterPro" id="IPR027417">
    <property type="entry name" value="P-loop_NTPase"/>
</dbReference>
<dbReference type="SUPFAM" id="SSF52540">
    <property type="entry name" value="P-loop containing nucleoside triphosphate hydrolases"/>
    <property type="match status" value="1"/>
</dbReference>